<evidence type="ECO:0000256" key="1">
    <source>
        <dbReference type="SAM" id="MobiDB-lite"/>
    </source>
</evidence>
<dbReference type="EMBL" id="JACBXV010000001">
    <property type="protein sequence ID" value="NYS67972.1"/>
    <property type="molecule type" value="Genomic_DNA"/>
</dbReference>
<evidence type="ECO:0000313" key="4">
    <source>
        <dbReference type="Proteomes" id="UP000572528"/>
    </source>
</evidence>
<evidence type="ECO:0000313" key="3">
    <source>
        <dbReference type="EMBL" id="NYS67972.1"/>
    </source>
</evidence>
<dbReference type="Proteomes" id="UP000572528">
    <property type="component" value="Unassembled WGS sequence"/>
</dbReference>
<reference evidence="3 4" key="1">
    <citation type="submission" date="2020-07" db="EMBL/GenBank/DDBJ databases">
        <title>MOT database genomes.</title>
        <authorList>
            <person name="Joseph S."/>
            <person name="Aduse-Opoku J."/>
            <person name="Hashim A."/>
            <person name="Wade W."/>
            <person name="Curtis M."/>
        </authorList>
    </citation>
    <scope>NUCLEOTIDE SEQUENCE [LARGE SCALE GENOMIC DNA]</scope>
    <source>
        <strain evidence="3 4">WMus004</strain>
    </source>
</reference>
<gene>
    <name evidence="3" type="ORF">HZZ05_00160</name>
</gene>
<dbReference type="RefSeq" id="WP_179899317.1">
    <property type="nucleotide sequence ID" value="NZ_JACBXV010000001.1"/>
</dbReference>
<proteinExistence type="predicted"/>
<sequence length="231" mass="24176">MGSARNRAAGGVLAAFLALAAVGACSSGGQQASDPTTLAQYTPQTTAQASDPASSESSTTDTPSGADATATSSSTSITTEELSRPDISYTITALPTDLTPEQISVLRDFAYYDQVTWETLRTMNGMDEAQTVLTGQALESYTRSYGNLEGPGQHLEGAYTVDVTYVEISPETGTAVVGTCSDRTAVKTISADGQDVSEHNGLGRLVAVMDMAKEGDRWIVTNVRNEEHGSC</sequence>
<dbReference type="AlphaFoldDB" id="A0A853EIF6"/>
<protein>
    <recommendedName>
        <fullName evidence="5">Lipoprotein</fullName>
    </recommendedName>
</protein>
<keyword evidence="2" id="KW-0732">Signal</keyword>
<feature type="region of interest" description="Disordered" evidence="1">
    <location>
        <begin position="26"/>
        <end position="81"/>
    </location>
</feature>
<feature type="chain" id="PRO_5032284679" description="Lipoprotein" evidence="2">
    <location>
        <begin position="33"/>
        <end position="231"/>
    </location>
</feature>
<accession>A0A853EIF6</accession>
<evidence type="ECO:0000256" key="2">
    <source>
        <dbReference type="SAM" id="SignalP"/>
    </source>
</evidence>
<name>A0A853EIF6_9ACTO</name>
<feature type="compositionally biased region" description="Low complexity" evidence="1">
    <location>
        <begin position="57"/>
        <end position="79"/>
    </location>
</feature>
<comment type="caution">
    <text evidence="3">The sequence shown here is derived from an EMBL/GenBank/DDBJ whole genome shotgun (WGS) entry which is preliminary data.</text>
</comment>
<evidence type="ECO:0008006" key="5">
    <source>
        <dbReference type="Google" id="ProtNLM"/>
    </source>
</evidence>
<feature type="signal peptide" evidence="2">
    <location>
        <begin position="1"/>
        <end position="32"/>
    </location>
</feature>
<dbReference type="PROSITE" id="PS51257">
    <property type="entry name" value="PROKAR_LIPOPROTEIN"/>
    <property type="match status" value="1"/>
</dbReference>
<feature type="compositionally biased region" description="Polar residues" evidence="1">
    <location>
        <begin position="27"/>
        <end position="56"/>
    </location>
</feature>
<organism evidence="3 4">
    <name type="scientific">Actinomyces bowdenii</name>
    <dbReference type="NCBI Taxonomy" id="131109"/>
    <lineage>
        <taxon>Bacteria</taxon>
        <taxon>Bacillati</taxon>
        <taxon>Actinomycetota</taxon>
        <taxon>Actinomycetes</taxon>
        <taxon>Actinomycetales</taxon>
        <taxon>Actinomycetaceae</taxon>
        <taxon>Actinomyces</taxon>
    </lineage>
</organism>